<dbReference type="Proteomes" id="UP001314263">
    <property type="component" value="Unassembled WGS sequence"/>
</dbReference>
<comment type="caution">
    <text evidence="2">The sequence shown here is derived from an EMBL/GenBank/DDBJ whole genome shotgun (WGS) entry which is preliminary data.</text>
</comment>
<protein>
    <submittedName>
        <fullName evidence="2">Uncharacterized protein</fullName>
    </submittedName>
</protein>
<feature type="compositionally biased region" description="Polar residues" evidence="1">
    <location>
        <begin position="215"/>
        <end position="228"/>
    </location>
</feature>
<gene>
    <name evidence="2" type="ORF">CVIRNUC_005769</name>
</gene>
<keyword evidence="3" id="KW-1185">Reference proteome</keyword>
<feature type="region of interest" description="Disordered" evidence="1">
    <location>
        <begin position="419"/>
        <end position="483"/>
    </location>
</feature>
<feature type="compositionally biased region" description="Basic and acidic residues" evidence="1">
    <location>
        <begin position="186"/>
        <end position="212"/>
    </location>
</feature>
<feature type="compositionally biased region" description="Basic and acidic residues" evidence="1">
    <location>
        <begin position="240"/>
        <end position="252"/>
    </location>
</feature>
<feature type="region of interest" description="Disordered" evidence="1">
    <location>
        <begin position="287"/>
        <end position="388"/>
    </location>
</feature>
<feature type="compositionally biased region" description="Low complexity" evidence="1">
    <location>
        <begin position="376"/>
        <end position="388"/>
    </location>
</feature>
<dbReference type="AlphaFoldDB" id="A0AAV1I673"/>
<feature type="region of interest" description="Disordered" evidence="1">
    <location>
        <begin position="150"/>
        <end position="270"/>
    </location>
</feature>
<proteinExistence type="predicted"/>
<accession>A0AAV1I673</accession>
<evidence type="ECO:0000313" key="3">
    <source>
        <dbReference type="Proteomes" id="UP001314263"/>
    </source>
</evidence>
<dbReference type="EMBL" id="CAUYUE010000007">
    <property type="protein sequence ID" value="CAK0782554.1"/>
    <property type="molecule type" value="Genomic_DNA"/>
</dbReference>
<evidence type="ECO:0000256" key="1">
    <source>
        <dbReference type="SAM" id="MobiDB-lite"/>
    </source>
</evidence>
<feature type="compositionally biased region" description="Basic and acidic residues" evidence="1">
    <location>
        <begin position="293"/>
        <end position="305"/>
    </location>
</feature>
<organism evidence="2 3">
    <name type="scientific">Coccomyxa viridis</name>
    <dbReference type="NCBI Taxonomy" id="1274662"/>
    <lineage>
        <taxon>Eukaryota</taxon>
        <taxon>Viridiplantae</taxon>
        <taxon>Chlorophyta</taxon>
        <taxon>core chlorophytes</taxon>
        <taxon>Trebouxiophyceae</taxon>
        <taxon>Trebouxiophyceae incertae sedis</taxon>
        <taxon>Coccomyxaceae</taxon>
        <taxon>Coccomyxa</taxon>
    </lineage>
</organism>
<feature type="compositionally biased region" description="Low complexity" evidence="1">
    <location>
        <begin position="341"/>
        <end position="353"/>
    </location>
</feature>
<reference evidence="2 3" key="1">
    <citation type="submission" date="2023-10" db="EMBL/GenBank/DDBJ databases">
        <authorList>
            <person name="Maclean D."/>
            <person name="Macfadyen A."/>
        </authorList>
    </citation>
    <scope>NUCLEOTIDE SEQUENCE [LARGE SCALE GENOMIC DNA]</scope>
</reference>
<evidence type="ECO:0000313" key="2">
    <source>
        <dbReference type="EMBL" id="CAK0782554.1"/>
    </source>
</evidence>
<name>A0AAV1I673_9CHLO</name>
<sequence length="483" mass="50808">MDGASPVRETREPHAICKLYRSLGPAMVARLHGDFAFVLHDSRMGQTLAACSAGTAGTAPYLQYALTGDNHLVVTGGFQGMQSHGKLSRPQLRLPVSWGPLQEVRSYHYIYGQDGRVQQFAFIPEGVIDGEEVPSTSHVEGMLTQVTMARTSSSPAPESGSLMDSAALDGSGLVKRTRRGKRAGRNIKERASFESHRASMDSRRGSIDERASLDLPTTSRFLTDSQRPPSLDGHQGGDNSRADSDRWWRRSTDTSAPTSPARDRMGHTGLAGAGHYVSARRACSMPDPMAMKPPRDLTIPEHPEDSSSAAPGDCNLQARAAPMSRGQDSTRVYRSHAGRTSGSAPSGAAPAGPLFRGAHGPPTGSAGQPMRGFGSGASIPRRAPAGAAAAAAAALNVAPGRRPSLERLGRQGADLARARSLERQAGDSSDCLQAARTEKTGDAQEVPAMMRSGSGPLSGQTRDDNLHGLSATAAQAAKPIGPL</sequence>
<feature type="compositionally biased region" description="Basic residues" evidence="1">
    <location>
        <begin position="175"/>
        <end position="185"/>
    </location>
</feature>